<evidence type="ECO:0000313" key="1">
    <source>
        <dbReference type="EMBL" id="NUU46425.1"/>
    </source>
</evidence>
<name>A0A7Y6B3T4_9SPHN</name>
<reference evidence="1 2" key="1">
    <citation type="submission" date="2020-05" db="EMBL/GenBank/DDBJ databases">
        <title>Genome Sequencing of Type Strains.</title>
        <authorList>
            <person name="Lemaire J.F."/>
            <person name="Inderbitzin P."/>
            <person name="Gregorio O.A."/>
            <person name="Collins S.B."/>
            <person name="Wespe N."/>
            <person name="Knight-Connoni V."/>
        </authorList>
    </citation>
    <scope>NUCLEOTIDE SEQUENCE [LARGE SCALE GENOMIC DNA]</scope>
    <source>
        <strain evidence="1 2">DSM 100049</strain>
    </source>
</reference>
<evidence type="ECO:0000313" key="2">
    <source>
        <dbReference type="Proteomes" id="UP000536441"/>
    </source>
</evidence>
<proteinExistence type="predicted"/>
<dbReference type="Proteomes" id="UP000536441">
    <property type="component" value="Unassembled WGS sequence"/>
</dbReference>
<sequence>MADTTLERILAQRGSELALVIGNGINRYANASTTNSWDQLLLKIARDCAPRISRVPPGTTLTEFYDVLELRSRARVGDLQAGFCEEMADWRPYPHHRAIMNWAKSHDCPVLTTNFDEVLSKAALTSFHRPANPKFTSFYPWECYFGHDPVADPCETFAIWHVNGMARYKLSIRLGLTHYMGSVQRARGWLHRTGEENLFKAKNKRDWRGAGTWMHVAFNRPLLIFGLALEENEVFLRWLLIERAKYFRKFAHRRHDAWFVYVDDPNDERQAGKLFFLEEIGIKPVRAASYDEIYANAHWGM</sequence>
<gene>
    <name evidence="1" type="ORF">HP438_05495</name>
</gene>
<evidence type="ECO:0008006" key="3">
    <source>
        <dbReference type="Google" id="ProtNLM"/>
    </source>
</evidence>
<dbReference type="AlphaFoldDB" id="A0A7Y6B3T4"/>
<accession>A0A7Y6B3T4</accession>
<organism evidence="1 2">
    <name type="scientific">Sphingomonas zeae</name>
    <dbReference type="NCBI Taxonomy" id="1646122"/>
    <lineage>
        <taxon>Bacteria</taxon>
        <taxon>Pseudomonadati</taxon>
        <taxon>Pseudomonadota</taxon>
        <taxon>Alphaproteobacteria</taxon>
        <taxon>Sphingomonadales</taxon>
        <taxon>Sphingomonadaceae</taxon>
        <taxon>Sphingomonas</taxon>
    </lineage>
</organism>
<dbReference type="EMBL" id="JABMCH010000057">
    <property type="protein sequence ID" value="NUU46425.1"/>
    <property type="molecule type" value="Genomic_DNA"/>
</dbReference>
<keyword evidence="2" id="KW-1185">Reference proteome</keyword>
<protein>
    <recommendedName>
        <fullName evidence="3">SIR2-like domain-containing protein</fullName>
    </recommendedName>
</protein>
<comment type="caution">
    <text evidence="1">The sequence shown here is derived from an EMBL/GenBank/DDBJ whole genome shotgun (WGS) entry which is preliminary data.</text>
</comment>